<dbReference type="InterPro" id="IPR006096">
    <property type="entry name" value="Glu/Leu/Phe/Val/Trp_DH_C"/>
</dbReference>
<evidence type="ECO:0000259" key="7">
    <source>
        <dbReference type="SMART" id="SM00839"/>
    </source>
</evidence>
<protein>
    <recommendedName>
        <fullName evidence="3">Glutamate dehydrogenase</fullName>
    </recommendedName>
</protein>
<dbReference type="Gene3D" id="3.40.50.10860">
    <property type="entry name" value="Leucine Dehydrogenase, chain A, domain 1"/>
    <property type="match status" value="1"/>
</dbReference>
<keyword evidence="5" id="KW-0520">NAD</keyword>
<accession>A0A1M4Z349</accession>
<dbReference type="InterPro" id="IPR006097">
    <property type="entry name" value="Glu/Leu/Phe/Val/Trp_DH_dimer"/>
</dbReference>
<gene>
    <name evidence="8" type="ORF">SAMN02745158_02620</name>
</gene>
<feature type="active site" description="Proton donor" evidence="4">
    <location>
        <position position="68"/>
    </location>
</feature>
<dbReference type="Pfam" id="PF02812">
    <property type="entry name" value="ELFV_dehydrog_N"/>
    <property type="match status" value="1"/>
</dbReference>
<dbReference type="InterPro" id="IPR046346">
    <property type="entry name" value="Aminoacid_DH-like_N_sf"/>
</dbReference>
<evidence type="ECO:0000256" key="1">
    <source>
        <dbReference type="ARBA" id="ARBA00006382"/>
    </source>
</evidence>
<feature type="binding site" evidence="5">
    <location>
        <position position="55"/>
    </location>
    <ligand>
        <name>substrate</name>
    </ligand>
</feature>
<dbReference type="InterPro" id="IPR014362">
    <property type="entry name" value="Glu_DH"/>
</dbReference>
<dbReference type="RefSeq" id="WP_072852459.1">
    <property type="nucleotide sequence ID" value="NZ_FQVI01000013.1"/>
</dbReference>
<evidence type="ECO:0000256" key="6">
    <source>
        <dbReference type="PIRSR" id="PIRSR000185-3"/>
    </source>
</evidence>
<proteinExistence type="inferred from homology"/>
<dbReference type="PIRSF" id="PIRSF000185">
    <property type="entry name" value="Glu_DH"/>
    <property type="match status" value="1"/>
</dbReference>
<feature type="domain" description="Glutamate/phenylalanine/leucine/valine/L-tryptophan dehydrogenase C-terminal" evidence="7">
    <location>
        <begin position="156"/>
        <end position="378"/>
    </location>
</feature>
<dbReference type="GO" id="GO:0000166">
    <property type="term" value="F:nucleotide binding"/>
    <property type="evidence" value="ECO:0007669"/>
    <property type="project" value="UniProtKB-KW"/>
</dbReference>
<dbReference type="PANTHER" id="PTHR11606:SF13">
    <property type="entry name" value="GLUTAMATE DEHYDROGENASE 1, MITOCHONDRIAL"/>
    <property type="match status" value="1"/>
</dbReference>
<evidence type="ECO:0000256" key="5">
    <source>
        <dbReference type="PIRSR" id="PIRSR000185-2"/>
    </source>
</evidence>
<dbReference type="STRING" id="1122155.SAMN02745158_02620"/>
<dbReference type="Gene3D" id="3.40.50.720">
    <property type="entry name" value="NAD(P)-binding Rossmann-like Domain"/>
    <property type="match status" value="1"/>
</dbReference>
<organism evidence="8 9">
    <name type="scientific">Lactonifactor longoviformis DSM 17459</name>
    <dbReference type="NCBI Taxonomy" id="1122155"/>
    <lineage>
        <taxon>Bacteria</taxon>
        <taxon>Bacillati</taxon>
        <taxon>Bacillota</taxon>
        <taxon>Clostridia</taxon>
        <taxon>Eubacteriales</taxon>
        <taxon>Clostridiaceae</taxon>
        <taxon>Lactonifactor</taxon>
    </lineage>
</organism>
<evidence type="ECO:0000313" key="8">
    <source>
        <dbReference type="EMBL" id="SHF12489.1"/>
    </source>
</evidence>
<dbReference type="GO" id="GO:0004352">
    <property type="term" value="F:glutamate dehydrogenase (NAD+) activity"/>
    <property type="evidence" value="ECO:0007669"/>
    <property type="project" value="TreeGrafter"/>
</dbReference>
<dbReference type="SMART" id="SM00839">
    <property type="entry name" value="ELFV_dehydrog"/>
    <property type="match status" value="1"/>
</dbReference>
<keyword evidence="5" id="KW-0547">Nucleotide-binding</keyword>
<dbReference type="EMBL" id="FQVI01000013">
    <property type="protein sequence ID" value="SHF12489.1"/>
    <property type="molecule type" value="Genomic_DNA"/>
</dbReference>
<dbReference type="SUPFAM" id="SSF53223">
    <property type="entry name" value="Aminoacid dehydrogenase-like, N-terminal domain"/>
    <property type="match status" value="1"/>
</dbReference>
<name>A0A1M4Z349_9CLOT</name>
<dbReference type="GO" id="GO:0006538">
    <property type="term" value="P:L-glutamate catabolic process"/>
    <property type="evidence" value="ECO:0007669"/>
    <property type="project" value="TreeGrafter"/>
</dbReference>
<dbReference type="PANTHER" id="PTHR11606">
    <property type="entry name" value="GLUTAMATE DEHYDROGENASE"/>
    <property type="match status" value="1"/>
</dbReference>
<feature type="binding site" evidence="5">
    <location>
        <position position="160"/>
    </location>
    <ligand>
        <name>NAD(+)</name>
        <dbReference type="ChEBI" id="CHEBI:57540"/>
    </ligand>
</feature>
<evidence type="ECO:0000256" key="3">
    <source>
        <dbReference type="PIRNR" id="PIRNR000185"/>
    </source>
</evidence>
<keyword evidence="2 3" id="KW-0560">Oxidoreductase</keyword>
<feature type="site" description="Important for catalysis" evidence="6">
    <location>
        <position position="104"/>
    </location>
</feature>
<dbReference type="Pfam" id="PF00208">
    <property type="entry name" value="ELFV_dehydrog"/>
    <property type="match status" value="1"/>
</dbReference>
<comment type="similarity">
    <text evidence="1 3">Belongs to the Glu/Leu/Phe/Val dehydrogenases family.</text>
</comment>
<dbReference type="AlphaFoldDB" id="A0A1M4Z349"/>
<dbReference type="SUPFAM" id="SSF51735">
    <property type="entry name" value="NAD(P)-binding Rossmann-fold domains"/>
    <property type="match status" value="1"/>
</dbReference>
<sequence length="385" mass="42627">MKPYAIVEWNDTKSEAKGWLCVYNLVEHYSGGGVRMHPSVTKEEVIRLAKMMAYKYNAAGADDCGGMKAGIVYDSKAPDAYEVLKRFIQAIRPYVDLGLGIGADLGTKGPDFYKIFEELGMRVPATKTHCEDPVCIKGREQIPILVDAMIDGFTLNDAMTGYGVAFAADEAWRIRHREAGGARVVIQGFGCVGASCAAKMKQLGYTVIGIADAQNLAVCEDGLDVAELIAHKNQYGEMDPAYFPENYAVRPNTEWLDVDCDILIPAALEDVINAGNVDLLGDKLLVEGANIPVSAEADDILRKRNVDMVPDFIANVGAIRFFSRCRRCQIEFTAEGAIRDIEQGVRDNVRMLFAEKDETGRYIRDIAFERFEPTIQTDFEFTSNR</sequence>
<evidence type="ECO:0000256" key="2">
    <source>
        <dbReference type="ARBA" id="ARBA00023002"/>
    </source>
</evidence>
<evidence type="ECO:0000256" key="4">
    <source>
        <dbReference type="PIRSR" id="PIRSR000185-1"/>
    </source>
</evidence>
<reference evidence="8 9" key="1">
    <citation type="submission" date="2016-11" db="EMBL/GenBank/DDBJ databases">
        <authorList>
            <person name="Jaros S."/>
            <person name="Januszkiewicz K."/>
            <person name="Wedrychowicz H."/>
        </authorList>
    </citation>
    <scope>NUCLEOTIDE SEQUENCE [LARGE SCALE GENOMIC DNA]</scope>
    <source>
        <strain evidence="8 9">DSM 17459</strain>
    </source>
</reference>
<keyword evidence="9" id="KW-1185">Reference proteome</keyword>
<dbReference type="Proteomes" id="UP000184245">
    <property type="component" value="Unassembled WGS sequence"/>
</dbReference>
<evidence type="ECO:0000313" key="9">
    <source>
        <dbReference type="Proteomes" id="UP000184245"/>
    </source>
</evidence>
<dbReference type="InterPro" id="IPR036291">
    <property type="entry name" value="NAD(P)-bd_dom_sf"/>
</dbReference>